<dbReference type="EMBL" id="OBDZ01000010">
    <property type="protein sequence ID" value="SNY26939.1"/>
    <property type="molecule type" value="Genomic_DNA"/>
</dbReference>
<organism evidence="5 6">
    <name type="scientific">Orenia metallireducens</name>
    <dbReference type="NCBI Taxonomy" id="1413210"/>
    <lineage>
        <taxon>Bacteria</taxon>
        <taxon>Bacillati</taxon>
        <taxon>Bacillota</taxon>
        <taxon>Clostridia</taxon>
        <taxon>Halanaerobiales</taxon>
        <taxon>Halobacteroidaceae</taxon>
        <taxon>Orenia</taxon>
    </lineage>
</organism>
<dbReference type="PROSITE" id="PS00211">
    <property type="entry name" value="ABC_TRANSPORTER_1"/>
    <property type="match status" value="1"/>
</dbReference>
<dbReference type="InterPro" id="IPR017871">
    <property type="entry name" value="ABC_transporter-like_CS"/>
</dbReference>
<evidence type="ECO:0000256" key="1">
    <source>
        <dbReference type="ARBA" id="ARBA00022741"/>
    </source>
</evidence>
<dbReference type="InterPro" id="IPR027417">
    <property type="entry name" value="P-loop_NTPase"/>
</dbReference>
<evidence type="ECO:0000259" key="4">
    <source>
        <dbReference type="PROSITE" id="PS50893"/>
    </source>
</evidence>
<dbReference type="InterPro" id="IPR032781">
    <property type="entry name" value="ABC_tran_Xtn"/>
</dbReference>
<proteinExistence type="predicted"/>
<keyword evidence="2 5" id="KW-0067">ATP-binding</keyword>
<dbReference type="SMART" id="SM00382">
    <property type="entry name" value="AAA"/>
    <property type="match status" value="2"/>
</dbReference>
<sequence length="575" mass="66263">MELLNCYKIKKSFANQEVLKKVDLSIKVGDRIGLVGKNGAGKTTLANIILGKLTPDEGNITQYRDNIKIGHLAQSTAYTTNIFNDIYNQGVNEVNNFLKTSSYLGLDDLQSWNQNRVNNLSGGEKTKLALAKVYATKPDILLLDEPTNHLDAKGRDWLIQELKNYKGAILVISHDRYFLDQTVERIIELEDGKVLEYQGNYSDYRCKKKKRYEEKMHQYSVLKKKEAKIEEKIKQLNNWSNKAHRESRQAALESGNKKGGKEFNRVKAKKMDKQVKSKLKRLEQMKEEGVKKPKEEPKINFNFTDPNKHGKRLIETRNISKSYNNKILFKNSSFIIQHGERIALIGPNGCGKTTLFKIILNQEITDQGEVWISPSAKIGYLSQELSSLDLEKSPLENMDSVQGFYTAKARTLLANLDIDELLLEKPTKELSMGQRTKIKLADLILQKIDILILDEPTNHLDLYSREELEGALTDYQGTILFVSHDRYFLNKISKQLLIFKNNKIKKVQLGLEEYKKQQEQNDSLDRRNDLKLIENEIAAVLGRLSESTKDDSQYEKLEMQFEELLKKKRKLQQKQ</sequence>
<dbReference type="Pfam" id="PF00005">
    <property type="entry name" value="ABC_tran"/>
    <property type="match status" value="2"/>
</dbReference>
<name>A0A285GTQ7_9FIRM</name>
<keyword evidence="6" id="KW-1185">Reference proteome</keyword>
<evidence type="ECO:0000313" key="5">
    <source>
        <dbReference type="EMBL" id="SNY26939.1"/>
    </source>
</evidence>
<evidence type="ECO:0000256" key="3">
    <source>
        <dbReference type="SAM" id="MobiDB-lite"/>
    </source>
</evidence>
<dbReference type="InterPro" id="IPR003439">
    <property type="entry name" value="ABC_transporter-like_ATP-bd"/>
</dbReference>
<evidence type="ECO:0000256" key="2">
    <source>
        <dbReference type="ARBA" id="ARBA00022840"/>
    </source>
</evidence>
<dbReference type="NCBIfam" id="NF000355">
    <property type="entry name" value="ribo_prot_ABC_F"/>
    <property type="match status" value="1"/>
</dbReference>
<dbReference type="AlphaFoldDB" id="A0A285GTQ7"/>
<dbReference type="Proteomes" id="UP000219573">
    <property type="component" value="Unassembled WGS sequence"/>
</dbReference>
<protein>
    <submittedName>
        <fullName evidence="5">Macrolide transport system ATP-binding/permease protein</fullName>
    </submittedName>
</protein>
<dbReference type="PROSITE" id="PS50893">
    <property type="entry name" value="ABC_TRANSPORTER_2"/>
    <property type="match status" value="2"/>
</dbReference>
<dbReference type="GO" id="GO:0005524">
    <property type="term" value="F:ATP binding"/>
    <property type="evidence" value="ECO:0007669"/>
    <property type="project" value="UniProtKB-KW"/>
</dbReference>
<feature type="domain" description="ABC transporter" evidence="4">
    <location>
        <begin position="314"/>
        <end position="526"/>
    </location>
</feature>
<dbReference type="RefSeq" id="WP_216358770.1">
    <property type="nucleotide sequence ID" value="NZ_OBDZ01000010.1"/>
</dbReference>
<feature type="domain" description="ABC transporter" evidence="4">
    <location>
        <begin position="1"/>
        <end position="216"/>
    </location>
</feature>
<dbReference type="Gene3D" id="3.40.50.300">
    <property type="entry name" value="P-loop containing nucleotide triphosphate hydrolases"/>
    <property type="match status" value="2"/>
</dbReference>
<feature type="region of interest" description="Disordered" evidence="3">
    <location>
        <begin position="240"/>
        <end position="260"/>
    </location>
</feature>
<dbReference type="InterPro" id="IPR051309">
    <property type="entry name" value="ABCF_ATPase"/>
</dbReference>
<gene>
    <name evidence="5" type="ORF">SAMN06265827_11076</name>
</gene>
<keyword evidence="1" id="KW-0547">Nucleotide-binding</keyword>
<dbReference type="CDD" id="cd03221">
    <property type="entry name" value="ABCF_EF-3"/>
    <property type="match status" value="2"/>
</dbReference>
<dbReference type="Pfam" id="PF12848">
    <property type="entry name" value="ABC_tran_Xtn"/>
    <property type="match status" value="1"/>
</dbReference>
<dbReference type="PANTHER" id="PTHR42855:SF2">
    <property type="entry name" value="DRUG RESISTANCE ABC TRANSPORTER,ATP-BINDING PROTEIN"/>
    <property type="match status" value="1"/>
</dbReference>
<dbReference type="SUPFAM" id="SSF52540">
    <property type="entry name" value="P-loop containing nucleoside triphosphate hydrolases"/>
    <property type="match status" value="2"/>
</dbReference>
<dbReference type="PANTHER" id="PTHR42855">
    <property type="entry name" value="ABC TRANSPORTER ATP-BINDING SUBUNIT"/>
    <property type="match status" value="1"/>
</dbReference>
<evidence type="ECO:0000313" key="6">
    <source>
        <dbReference type="Proteomes" id="UP000219573"/>
    </source>
</evidence>
<dbReference type="InterPro" id="IPR003593">
    <property type="entry name" value="AAA+_ATPase"/>
</dbReference>
<dbReference type="GO" id="GO:0016887">
    <property type="term" value="F:ATP hydrolysis activity"/>
    <property type="evidence" value="ECO:0007669"/>
    <property type="project" value="InterPro"/>
</dbReference>
<reference evidence="6" key="1">
    <citation type="submission" date="2017-09" db="EMBL/GenBank/DDBJ databases">
        <authorList>
            <person name="Varghese N."/>
            <person name="Submissions S."/>
        </authorList>
    </citation>
    <scope>NUCLEOTIDE SEQUENCE [LARGE SCALE GENOMIC DNA]</scope>
    <source>
        <strain evidence="6">MSL47</strain>
    </source>
</reference>
<accession>A0A285GTQ7</accession>